<reference evidence="1 2" key="1">
    <citation type="submission" date="2024-04" db="EMBL/GenBank/DDBJ databases">
        <authorList>
            <person name="Fracassetti M."/>
        </authorList>
    </citation>
    <scope>NUCLEOTIDE SEQUENCE [LARGE SCALE GENOMIC DNA]</scope>
</reference>
<evidence type="ECO:0000313" key="1">
    <source>
        <dbReference type="EMBL" id="CAL1380185.1"/>
    </source>
</evidence>
<gene>
    <name evidence="1" type="ORF">LTRI10_LOCUS21646</name>
</gene>
<dbReference type="EMBL" id="OZ034817">
    <property type="protein sequence ID" value="CAL1380185.1"/>
    <property type="molecule type" value="Genomic_DNA"/>
</dbReference>
<organism evidence="1 2">
    <name type="scientific">Linum trigynum</name>
    <dbReference type="NCBI Taxonomy" id="586398"/>
    <lineage>
        <taxon>Eukaryota</taxon>
        <taxon>Viridiplantae</taxon>
        <taxon>Streptophyta</taxon>
        <taxon>Embryophyta</taxon>
        <taxon>Tracheophyta</taxon>
        <taxon>Spermatophyta</taxon>
        <taxon>Magnoliopsida</taxon>
        <taxon>eudicotyledons</taxon>
        <taxon>Gunneridae</taxon>
        <taxon>Pentapetalae</taxon>
        <taxon>rosids</taxon>
        <taxon>fabids</taxon>
        <taxon>Malpighiales</taxon>
        <taxon>Linaceae</taxon>
        <taxon>Linum</taxon>
    </lineage>
</organism>
<dbReference type="AlphaFoldDB" id="A0AAV2E3S3"/>
<sequence>MRTDLHRSNLTGLNTFPNIIAVHLDMLGALMKHRISSNMESNLIVTMKRSRATRMDTKFLQKPAQPKHLTNRACHGTILGLDGRACHHLLLRSLSRDGYTTESNNIAGGGPPSGLTTTPIGITISNKIKRTHSMKKQSLTGSNLEISENPVTDVHMSLCGSLNKLTENMNNIRDVRPSNGQIEKTTNQPAICCRIRMICGGRLSMMVVLLNWECTQTTIHDPRIMENIQCILS</sequence>
<evidence type="ECO:0000313" key="2">
    <source>
        <dbReference type="Proteomes" id="UP001497516"/>
    </source>
</evidence>
<protein>
    <submittedName>
        <fullName evidence="1">Uncharacterized protein</fullName>
    </submittedName>
</protein>
<keyword evidence="2" id="KW-1185">Reference proteome</keyword>
<proteinExistence type="predicted"/>
<accession>A0AAV2E3S3</accession>
<dbReference type="Proteomes" id="UP001497516">
    <property type="component" value="Chromosome 4"/>
</dbReference>
<name>A0AAV2E3S3_9ROSI</name>